<dbReference type="AlphaFoldDB" id="A0A1W1ZYK4"/>
<sequence>MKKIIFLLSFILLTGSFSFAQDNTSYKSTLSKMMEVSGSQNTYKAAIGQSIIMFKQQKSEIPAAFWDELEQSLTKSSFDHLLEMLLPVYQKHMSEQDLKELIAFYQSPVGKKLAEKTPFIVADSMQAGQVWGKKLGEDIIKKIQEKGY</sequence>
<evidence type="ECO:0000256" key="1">
    <source>
        <dbReference type="SAM" id="SignalP"/>
    </source>
</evidence>
<dbReference type="EMBL" id="FWYB01000001">
    <property type="protein sequence ID" value="SMC53480.1"/>
    <property type="molecule type" value="Genomic_DNA"/>
</dbReference>
<keyword evidence="4" id="KW-1185">Reference proteome</keyword>
<dbReference type="OrthoDB" id="1143459at2"/>
<evidence type="ECO:0000313" key="3">
    <source>
        <dbReference type="EMBL" id="SMC53480.1"/>
    </source>
</evidence>
<feature type="chain" id="PRO_5013275194" description="DUF2059 domain-containing protein" evidence="1">
    <location>
        <begin position="21"/>
        <end position="148"/>
    </location>
</feature>
<dbReference type="RefSeq" id="WP_084286764.1">
    <property type="nucleotide sequence ID" value="NZ_FWYB01000001.1"/>
</dbReference>
<keyword evidence="1" id="KW-0732">Signal</keyword>
<name>A0A1W1ZYK4_9SPHI</name>
<organism evidence="3 4">
    <name type="scientific">Pedobacter nyackensis</name>
    <dbReference type="NCBI Taxonomy" id="475255"/>
    <lineage>
        <taxon>Bacteria</taxon>
        <taxon>Pseudomonadati</taxon>
        <taxon>Bacteroidota</taxon>
        <taxon>Sphingobacteriia</taxon>
        <taxon>Sphingobacteriales</taxon>
        <taxon>Sphingobacteriaceae</taxon>
        <taxon>Pedobacter</taxon>
    </lineage>
</organism>
<dbReference type="Proteomes" id="UP000192678">
    <property type="component" value="Unassembled WGS sequence"/>
</dbReference>
<gene>
    <name evidence="3" type="ORF">SAMN04488101_101162</name>
</gene>
<evidence type="ECO:0000259" key="2">
    <source>
        <dbReference type="Pfam" id="PF09832"/>
    </source>
</evidence>
<proteinExistence type="predicted"/>
<feature type="domain" description="DUF2059" evidence="2">
    <location>
        <begin position="81"/>
        <end position="137"/>
    </location>
</feature>
<dbReference type="Pfam" id="PF09832">
    <property type="entry name" value="DUF2059"/>
    <property type="match status" value="1"/>
</dbReference>
<protein>
    <recommendedName>
        <fullName evidence="2">DUF2059 domain-containing protein</fullName>
    </recommendedName>
</protein>
<evidence type="ECO:0000313" key="4">
    <source>
        <dbReference type="Proteomes" id="UP000192678"/>
    </source>
</evidence>
<dbReference type="InterPro" id="IPR018637">
    <property type="entry name" value="DUF2059"/>
</dbReference>
<feature type="signal peptide" evidence="1">
    <location>
        <begin position="1"/>
        <end position="20"/>
    </location>
</feature>
<accession>A0A1W1ZYK4</accession>
<reference evidence="3 4" key="1">
    <citation type="submission" date="2017-04" db="EMBL/GenBank/DDBJ databases">
        <authorList>
            <person name="Afonso C.L."/>
            <person name="Miller P.J."/>
            <person name="Scott M.A."/>
            <person name="Spackman E."/>
            <person name="Goraichik I."/>
            <person name="Dimitrov K.M."/>
            <person name="Suarez D.L."/>
            <person name="Swayne D.E."/>
        </authorList>
    </citation>
    <scope>NUCLEOTIDE SEQUENCE [LARGE SCALE GENOMIC DNA]</scope>
    <source>
        <strain evidence="3 4">DSM 19625</strain>
    </source>
</reference>